<keyword evidence="2" id="KW-1185">Reference proteome</keyword>
<evidence type="ECO:0000313" key="1">
    <source>
        <dbReference type="EMBL" id="TNN43661.1"/>
    </source>
</evidence>
<proteinExistence type="predicted"/>
<comment type="caution">
    <text evidence="1">The sequence shown here is derived from an EMBL/GenBank/DDBJ whole genome shotgun (WGS) entry which is preliminary data.</text>
</comment>
<reference evidence="1 2" key="1">
    <citation type="submission" date="2019-03" db="EMBL/GenBank/DDBJ databases">
        <title>First draft genome of Liparis tanakae, snailfish: a comprehensive survey of snailfish specific genes.</title>
        <authorList>
            <person name="Kim W."/>
            <person name="Song I."/>
            <person name="Jeong J.-H."/>
            <person name="Kim D."/>
            <person name="Kim S."/>
            <person name="Ryu S."/>
            <person name="Song J.Y."/>
            <person name="Lee S.K."/>
        </authorList>
    </citation>
    <scope>NUCLEOTIDE SEQUENCE [LARGE SCALE GENOMIC DNA]</scope>
    <source>
        <tissue evidence="1">Muscle</tissue>
    </source>
</reference>
<dbReference type="EMBL" id="SRLO01000953">
    <property type="protein sequence ID" value="TNN43661.1"/>
    <property type="molecule type" value="Genomic_DNA"/>
</dbReference>
<sequence length="78" mass="8433">MALEDSSPPTASASHVCNEPVSGDVLDLSLKPLLPLLRRKFDVLKVLGELHADAGHHVFRDELPLAGVVVQLVQDLLE</sequence>
<gene>
    <name evidence="1" type="ORF">EYF80_046161</name>
</gene>
<dbReference type="Proteomes" id="UP000314294">
    <property type="component" value="Unassembled WGS sequence"/>
</dbReference>
<evidence type="ECO:0000313" key="2">
    <source>
        <dbReference type="Proteomes" id="UP000314294"/>
    </source>
</evidence>
<name>A0A4Z2FRN8_9TELE</name>
<accession>A0A4Z2FRN8</accession>
<dbReference type="AlphaFoldDB" id="A0A4Z2FRN8"/>
<organism evidence="1 2">
    <name type="scientific">Liparis tanakae</name>
    <name type="common">Tanaka's snailfish</name>
    <dbReference type="NCBI Taxonomy" id="230148"/>
    <lineage>
        <taxon>Eukaryota</taxon>
        <taxon>Metazoa</taxon>
        <taxon>Chordata</taxon>
        <taxon>Craniata</taxon>
        <taxon>Vertebrata</taxon>
        <taxon>Euteleostomi</taxon>
        <taxon>Actinopterygii</taxon>
        <taxon>Neopterygii</taxon>
        <taxon>Teleostei</taxon>
        <taxon>Neoteleostei</taxon>
        <taxon>Acanthomorphata</taxon>
        <taxon>Eupercaria</taxon>
        <taxon>Perciformes</taxon>
        <taxon>Cottioidei</taxon>
        <taxon>Cottales</taxon>
        <taxon>Liparidae</taxon>
        <taxon>Liparis</taxon>
    </lineage>
</organism>
<protein>
    <submittedName>
        <fullName evidence="1">Uncharacterized protein</fullName>
    </submittedName>
</protein>